<dbReference type="InterPro" id="IPR001452">
    <property type="entry name" value="SH3_domain"/>
</dbReference>
<evidence type="ECO:0000256" key="1">
    <source>
        <dbReference type="ARBA" id="ARBA00022443"/>
    </source>
</evidence>
<reference evidence="4 5" key="1">
    <citation type="journal article" date="2012" name="Fungal Genet. Biol.">
        <title>The genome of the xerotolerant mold Wallemia sebi reveals adaptations to osmotic stress and suggests cryptic sexual reproduction.</title>
        <authorList>
            <person name="Padamsee M."/>
            <person name="Kumar T.K.A."/>
            <person name="Riley R."/>
            <person name="Binder M."/>
            <person name="Boyd A."/>
            <person name="Calvo A.M."/>
            <person name="Furukawa K."/>
            <person name="Hesse C."/>
            <person name="Hohmann S."/>
            <person name="James T.Y."/>
            <person name="LaButti K."/>
            <person name="Lapidus A."/>
            <person name="Lindquist E."/>
            <person name="Lucas S."/>
            <person name="Miller K."/>
            <person name="Shantappa S."/>
            <person name="Grigoriev I.V."/>
            <person name="Hibbett D.S."/>
            <person name="McLaughlin D.J."/>
            <person name="Spatafora J.W."/>
            <person name="Aime M.C."/>
        </authorList>
    </citation>
    <scope>NUCLEOTIDE SEQUENCE [LARGE SCALE GENOMIC DNA]</scope>
    <source>
        <strain evidence="5">ATCC MYA-4683 / CBS 633.66</strain>
    </source>
</reference>
<dbReference type="HOGENOM" id="CLU_186395_1_0_1"/>
<dbReference type="AlphaFoldDB" id="I4Y5P6"/>
<dbReference type="PRINTS" id="PR00452">
    <property type="entry name" value="SH3DOMAIN"/>
</dbReference>
<dbReference type="STRING" id="671144.I4Y5P6"/>
<dbReference type="Proteomes" id="UP000005242">
    <property type="component" value="Unassembled WGS sequence"/>
</dbReference>
<dbReference type="eggNOG" id="KOG2070">
    <property type="taxonomic scope" value="Eukaryota"/>
</dbReference>
<keyword evidence="1 2" id="KW-0728">SH3 domain</keyword>
<dbReference type="PANTHER" id="PTHR46026:SF1">
    <property type="entry name" value="RHO-TYPE GUANINE NUCLEOTIDE EXCHANGE FACTOR, ISOFORM F"/>
    <property type="match status" value="1"/>
</dbReference>
<keyword evidence="5" id="KW-1185">Reference proteome</keyword>
<dbReference type="SMART" id="SM00326">
    <property type="entry name" value="SH3"/>
    <property type="match status" value="1"/>
</dbReference>
<dbReference type="PANTHER" id="PTHR46026">
    <property type="entry name" value="RHO-TYPE GUANINE NUCLEOTIDE EXCHANGE FACTOR, ISOFORM F"/>
    <property type="match status" value="1"/>
</dbReference>
<dbReference type="InParanoid" id="I4Y5P6"/>
<gene>
    <name evidence="4" type="ORF">WALSEDRAFT_10046</name>
</gene>
<dbReference type="OrthoDB" id="10255964at2759"/>
<dbReference type="RefSeq" id="XP_006960646.1">
    <property type="nucleotide sequence ID" value="XM_006960584.1"/>
</dbReference>
<dbReference type="KEGG" id="wse:WALSEDRAFT_10046"/>
<dbReference type="Pfam" id="PF00018">
    <property type="entry name" value="SH3_1"/>
    <property type="match status" value="1"/>
</dbReference>
<dbReference type="EMBL" id="JH668253">
    <property type="protein sequence ID" value="EIM19288.1"/>
    <property type="molecule type" value="Genomic_DNA"/>
</dbReference>
<dbReference type="GO" id="GO:0005085">
    <property type="term" value="F:guanyl-nucleotide exchange factor activity"/>
    <property type="evidence" value="ECO:0007669"/>
    <property type="project" value="TreeGrafter"/>
</dbReference>
<dbReference type="OMA" id="VTHCEAR"/>
<dbReference type="InterPro" id="IPR036028">
    <property type="entry name" value="SH3-like_dom_sf"/>
</dbReference>
<accession>I4Y5P6</accession>
<proteinExistence type="predicted"/>
<dbReference type="SUPFAM" id="SSF50044">
    <property type="entry name" value="SH3-domain"/>
    <property type="match status" value="1"/>
</dbReference>
<feature type="domain" description="SH3" evidence="3">
    <location>
        <begin position="1"/>
        <end position="51"/>
    </location>
</feature>
<dbReference type="Gene3D" id="2.30.30.40">
    <property type="entry name" value="SH3 Domains"/>
    <property type="match status" value="1"/>
</dbReference>
<name>I4Y5P6_WALMC</name>
<dbReference type="GO" id="GO:0005737">
    <property type="term" value="C:cytoplasm"/>
    <property type="evidence" value="ECO:0007669"/>
    <property type="project" value="TreeGrafter"/>
</dbReference>
<evidence type="ECO:0000313" key="4">
    <source>
        <dbReference type="EMBL" id="EIM19288.1"/>
    </source>
</evidence>
<protein>
    <submittedName>
        <fullName evidence="4">The Sh3 domain of Betapix in complex with A high affinity peptide from Pak2</fullName>
    </submittedName>
</protein>
<feature type="non-terminal residue" evidence="4">
    <location>
        <position position="1"/>
    </location>
</feature>
<evidence type="ECO:0000256" key="2">
    <source>
        <dbReference type="PROSITE-ProRule" id="PRU00192"/>
    </source>
</evidence>
<dbReference type="GeneID" id="18470580"/>
<evidence type="ECO:0000259" key="3">
    <source>
        <dbReference type="PROSITE" id="PS50002"/>
    </source>
</evidence>
<sequence length="51" mass="5749">FVKATYNYQKLDSSSLSFVVGDVIEVLTTLESGWWDGLLGNDRGWFPSNHV</sequence>
<feature type="non-terminal residue" evidence="4">
    <location>
        <position position="51"/>
    </location>
</feature>
<dbReference type="PROSITE" id="PS50002">
    <property type="entry name" value="SH3"/>
    <property type="match status" value="1"/>
</dbReference>
<evidence type="ECO:0000313" key="5">
    <source>
        <dbReference type="Proteomes" id="UP000005242"/>
    </source>
</evidence>
<organism evidence="4 5">
    <name type="scientific">Wallemia mellicola (strain ATCC MYA-4683 / CBS 633.66)</name>
    <name type="common">Wallemia sebi (CBS 633.66)</name>
    <dbReference type="NCBI Taxonomy" id="671144"/>
    <lineage>
        <taxon>Eukaryota</taxon>
        <taxon>Fungi</taxon>
        <taxon>Dikarya</taxon>
        <taxon>Basidiomycota</taxon>
        <taxon>Wallemiomycotina</taxon>
        <taxon>Wallemiomycetes</taxon>
        <taxon>Wallemiales</taxon>
        <taxon>Wallemiaceae</taxon>
        <taxon>Wallemia</taxon>
    </lineage>
</organism>